<dbReference type="OrthoDB" id="2599194at2"/>
<dbReference type="KEGG" id="mgin:FRZ54_10135"/>
<dbReference type="SUPFAM" id="SSF109854">
    <property type="entry name" value="DinB/YfiT-like putative metalloenzymes"/>
    <property type="match status" value="1"/>
</dbReference>
<dbReference type="Gene3D" id="1.20.120.450">
    <property type="entry name" value="dinb family like domain"/>
    <property type="match status" value="1"/>
</dbReference>
<keyword evidence="2" id="KW-1185">Reference proteome</keyword>
<name>A0A5B8UUW2_9SPHI</name>
<dbReference type="AlphaFoldDB" id="A0A5B8UUW2"/>
<sequence length="150" mass="17764">MSRSIDINKRTELKRLLLTLDVKAIPLWGKMTPRQMVEHLVDQVQWTNGKKTATCDRPAEEAERARQLMIYTDRDIPRNIFLEDLPDEYLYPDMETAINQLMTELDDFDEYFKKPGRIAIHGGFGPMNYDEWLIWHGKHFGHHLMQFALM</sequence>
<dbReference type="EMBL" id="CP042436">
    <property type="protein sequence ID" value="QEC62920.1"/>
    <property type="molecule type" value="Genomic_DNA"/>
</dbReference>
<dbReference type="InterPro" id="IPR034660">
    <property type="entry name" value="DinB/YfiT-like"/>
</dbReference>
<evidence type="ECO:0000313" key="1">
    <source>
        <dbReference type="EMBL" id="QEC62920.1"/>
    </source>
</evidence>
<evidence type="ECO:0000313" key="2">
    <source>
        <dbReference type="Proteomes" id="UP000321479"/>
    </source>
</evidence>
<organism evidence="1 2">
    <name type="scientific">Mucilaginibacter ginsenosidivorans</name>
    <dbReference type="NCBI Taxonomy" id="398053"/>
    <lineage>
        <taxon>Bacteria</taxon>
        <taxon>Pseudomonadati</taxon>
        <taxon>Bacteroidota</taxon>
        <taxon>Sphingobacteriia</taxon>
        <taxon>Sphingobacteriales</taxon>
        <taxon>Sphingobacteriaceae</taxon>
        <taxon>Mucilaginibacter</taxon>
    </lineage>
</organism>
<gene>
    <name evidence="1" type="ORF">FRZ54_10135</name>
</gene>
<reference evidence="1 2" key="1">
    <citation type="journal article" date="2017" name="Curr. Microbiol.">
        <title>Mucilaginibacter ginsenosidivorans sp. nov., Isolated from Soil of Ginseng Field.</title>
        <authorList>
            <person name="Kim M.M."/>
            <person name="Siddiqi M.Z."/>
            <person name="Im W.T."/>
        </authorList>
    </citation>
    <scope>NUCLEOTIDE SEQUENCE [LARGE SCALE GENOMIC DNA]</scope>
    <source>
        <strain evidence="1 2">Gsoil 3017</strain>
    </source>
</reference>
<accession>A0A5B8UUW2</accession>
<dbReference type="RefSeq" id="WP_147031496.1">
    <property type="nucleotide sequence ID" value="NZ_CP042436.1"/>
</dbReference>
<dbReference type="Proteomes" id="UP000321479">
    <property type="component" value="Chromosome"/>
</dbReference>
<proteinExistence type="predicted"/>
<protein>
    <submittedName>
        <fullName evidence="1">DUF1569 domain-containing protein</fullName>
    </submittedName>
</protein>